<dbReference type="AlphaFoldDB" id="A0A1U7ZWA8"/>
<evidence type="ECO:0000313" key="2">
    <source>
        <dbReference type="RefSeq" id="XP_010252787.1"/>
    </source>
</evidence>
<dbReference type="OrthoDB" id="1093005at2759"/>
<reference evidence="2" key="1">
    <citation type="submission" date="2025-08" db="UniProtKB">
        <authorList>
            <consortium name="RefSeq"/>
        </authorList>
    </citation>
    <scope>IDENTIFICATION</scope>
</reference>
<sequence length="383" mass="42595">MVCFTGEVPVFADTSLGTCMSMAVSPDITTGDLKRKFEKEHQICFPNLGEIKVHALMVKRNSFFYHLSDFMPIKNVFHGPKGAWFLRVEANPANGSDKSCQSKSLVAKVSDCISDDSNVTSSQIPKKHISCLSKNKRKDKARERRERYKCFEDVLEELLMPVYNSRKKKRKLKEKRFIEDTADGMHKRSLGAIEEAPGVCSKGESGDFGENEKDDRAHVSETTIRAVPSVSSSEVASITDIITRYFPQFDEVNQFECPPNSGGVEDDEARGTNQVHQDELLTAKDECHSKSQVQNAPQCMPKTPPRILQLPLPAKPSPGDPLPEFGRTEVGKRLLLAANNLGISATKKNAVLSNSGKVLLSNSSPLVRSIVFDISDSEDWREF</sequence>
<dbReference type="KEGG" id="nnu:104594263"/>
<dbReference type="eggNOG" id="KOG0939">
    <property type="taxonomic scope" value="Eukaryota"/>
</dbReference>
<dbReference type="GeneID" id="104594263"/>
<dbReference type="OMA" id="QMKGSIF"/>
<gene>
    <name evidence="2" type="primary">LOC104594263</name>
</gene>
<protein>
    <submittedName>
        <fullName evidence="2">Uncharacterized protein LOC104594263</fullName>
    </submittedName>
</protein>
<proteinExistence type="predicted"/>
<dbReference type="Proteomes" id="UP000189703">
    <property type="component" value="Unplaced"/>
</dbReference>
<accession>A0A1U7ZWA8</accession>
<dbReference type="InParanoid" id="A0A1U7ZWA8"/>
<dbReference type="RefSeq" id="XP_010252787.1">
    <property type="nucleotide sequence ID" value="XM_010254485.2"/>
</dbReference>
<name>A0A1U7ZWA8_NELNU</name>
<dbReference type="STRING" id="4432.A0A1U7ZWA8"/>
<evidence type="ECO:0000313" key="1">
    <source>
        <dbReference type="Proteomes" id="UP000189703"/>
    </source>
</evidence>
<keyword evidence="1" id="KW-1185">Reference proteome</keyword>
<organism evidence="1 2">
    <name type="scientific">Nelumbo nucifera</name>
    <name type="common">Sacred lotus</name>
    <dbReference type="NCBI Taxonomy" id="4432"/>
    <lineage>
        <taxon>Eukaryota</taxon>
        <taxon>Viridiplantae</taxon>
        <taxon>Streptophyta</taxon>
        <taxon>Embryophyta</taxon>
        <taxon>Tracheophyta</taxon>
        <taxon>Spermatophyta</taxon>
        <taxon>Magnoliopsida</taxon>
        <taxon>Proteales</taxon>
        <taxon>Nelumbonaceae</taxon>
        <taxon>Nelumbo</taxon>
    </lineage>
</organism>